<dbReference type="Gene3D" id="2.60.40.4100">
    <property type="entry name" value="Zona pellucida, ZP-C domain"/>
    <property type="match status" value="1"/>
</dbReference>
<feature type="domain" description="ShKT" evidence="9">
    <location>
        <begin position="130"/>
        <end position="164"/>
    </location>
</feature>
<dbReference type="InterPro" id="IPR036179">
    <property type="entry name" value="Ig-like_dom_sf"/>
</dbReference>
<dbReference type="PRINTS" id="PR00023">
    <property type="entry name" value="ZPELLUCIDA"/>
</dbReference>
<keyword evidence="6" id="KW-0472">Membrane</keyword>
<dbReference type="OrthoDB" id="6132182at2759"/>
<dbReference type="Proteomes" id="UP000838412">
    <property type="component" value="Chromosome 5"/>
</dbReference>
<evidence type="ECO:0000259" key="7">
    <source>
        <dbReference type="PROSITE" id="PS50835"/>
    </source>
</evidence>
<feature type="disulfide bond" evidence="4">
    <location>
        <begin position="130"/>
        <end position="164"/>
    </location>
</feature>
<dbReference type="SMART" id="SM00241">
    <property type="entry name" value="ZP"/>
    <property type="match status" value="1"/>
</dbReference>
<dbReference type="InterPro" id="IPR001507">
    <property type="entry name" value="ZP_dom"/>
</dbReference>
<dbReference type="PROSITE" id="PS51034">
    <property type="entry name" value="ZP_2"/>
    <property type="match status" value="1"/>
</dbReference>
<dbReference type="EMBL" id="OV696690">
    <property type="protein sequence ID" value="CAH1266494.1"/>
    <property type="molecule type" value="Genomic_DNA"/>
</dbReference>
<dbReference type="SMART" id="SM00408">
    <property type="entry name" value="IGc2"/>
    <property type="match status" value="1"/>
</dbReference>
<keyword evidence="6" id="KW-1133">Transmembrane helix</keyword>
<dbReference type="Pfam" id="PF01549">
    <property type="entry name" value="ShK"/>
    <property type="match status" value="1"/>
</dbReference>
<dbReference type="PANTHER" id="PTHR14002">
    <property type="entry name" value="ENDOGLIN/TGF-BETA RECEPTOR TYPE III"/>
    <property type="match status" value="1"/>
</dbReference>
<dbReference type="Gene3D" id="1.10.10.1940">
    <property type="match status" value="1"/>
</dbReference>
<evidence type="ECO:0000313" key="10">
    <source>
        <dbReference type="EMBL" id="CAH1266494.1"/>
    </source>
</evidence>
<proteinExistence type="predicted"/>
<keyword evidence="6" id="KW-0812">Transmembrane</keyword>
<dbReference type="Gene3D" id="2.60.40.10">
    <property type="entry name" value="Immunoglobulins"/>
    <property type="match status" value="1"/>
</dbReference>
<evidence type="ECO:0000256" key="5">
    <source>
        <dbReference type="SAM" id="MobiDB-lite"/>
    </source>
</evidence>
<dbReference type="InterPro" id="IPR003599">
    <property type="entry name" value="Ig_sub"/>
</dbReference>
<dbReference type="SUPFAM" id="SSF48726">
    <property type="entry name" value="Immunoglobulin"/>
    <property type="match status" value="1"/>
</dbReference>
<feature type="domain" description="Ig-like" evidence="7">
    <location>
        <begin position="36"/>
        <end position="120"/>
    </location>
</feature>
<evidence type="ECO:0000256" key="4">
    <source>
        <dbReference type="PROSITE-ProRule" id="PRU01005"/>
    </source>
</evidence>
<dbReference type="InterPro" id="IPR055355">
    <property type="entry name" value="ZP-C"/>
</dbReference>
<keyword evidence="3" id="KW-0325">Glycoprotein</keyword>
<feature type="transmembrane region" description="Helical" evidence="6">
    <location>
        <begin position="848"/>
        <end position="868"/>
    </location>
</feature>
<dbReference type="PROSITE" id="PS51670">
    <property type="entry name" value="SHKT"/>
    <property type="match status" value="1"/>
</dbReference>
<comment type="caution">
    <text evidence="4">Lacks conserved residue(s) required for the propagation of feature annotation.</text>
</comment>
<dbReference type="InterPro" id="IPR042235">
    <property type="entry name" value="ZP-C_dom"/>
</dbReference>
<dbReference type="InterPro" id="IPR003598">
    <property type="entry name" value="Ig_sub2"/>
</dbReference>
<organism evidence="10 11">
    <name type="scientific">Branchiostoma lanceolatum</name>
    <name type="common">Common lancelet</name>
    <name type="synonym">Amphioxus lanceolatum</name>
    <dbReference type="NCBI Taxonomy" id="7740"/>
    <lineage>
        <taxon>Eukaryota</taxon>
        <taxon>Metazoa</taxon>
        <taxon>Chordata</taxon>
        <taxon>Cephalochordata</taxon>
        <taxon>Leptocardii</taxon>
        <taxon>Amphioxiformes</taxon>
        <taxon>Branchiostomatidae</taxon>
        <taxon>Branchiostoma</taxon>
    </lineage>
</organism>
<evidence type="ECO:0000256" key="1">
    <source>
        <dbReference type="ARBA" id="ARBA00022729"/>
    </source>
</evidence>
<dbReference type="SMART" id="SM00409">
    <property type="entry name" value="IG"/>
    <property type="match status" value="1"/>
</dbReference>
<evidence type="ECO:0000313" key="11">
    <source>
        <dbReference type="Proteomes" id="UP000838412"/>
    </source>
</evidence>
<feature type="region of interest" description="Disordered" evidence="5">
    <location>
        <begin position="805"/>
        <end position="831"/>
    </location>
</feature>
<feature type="domain" description="ZP" evidence="8">
    <location>
        <begin position="541"/>
        <end position="797"/>
    </location>
</feature>
<dbReference type="InterPro" id="IPR048290">
    <property type="entry name" value="ZP_chr"/>
</dbReference>
<reference evidence="10" key="1">
    <citation type="submission" date="2022-01" db="EMBL/GenBank/DDBJ databases">
        <authorList>
            <person name="Braso-Vives M."/>
        </authorList>
    </citation>
    <scope>NUCLEOTIDE SEQUENCE</scope>
</reference>
<dbReference type="Pfam" id="PF00100">
    <property type="entry name" value="Zona_pellucida"/>
    <property type="match status" value="1"/>
</dbReference>
<dbReference type="Pfam" id="PF23344">
    <property type="entry name" value="ZP-N"/>
    <property type="match status" value="1"/>
</dbReference>
<sequence>MDCFSKNYQRTTVVGTAVWGQTPTTTTATDMTEVAPDIEVISAWPSANLYYQESLTLTCHGGGDPTPAYTWTRDSGSLPARAVVGGSEGTLTLVDVTDADSGVYTCTADNGFGTTTLNITVVGCPDVSTCPDSNSNCAGWAARGECDNNPGYMIPNCPLSCGVCFPNFATHCTTSTNRRGRSWDTWECYDVMSVPDAVRSELHLDIFYQKYLHAYGIPILGSSILPDDALRRACYDVLFMLADRKDIRDSYYNYYGRAAIMADTEVTLDIPEHSGLGPSFNTRSRGLGATVSRPVSTGAEENVLCHNTDTYKVEDMFFFAFAQGLDILGARKVVSGFKTCLQEAYVSALANGLWANTYADDTRDAYWAEGVQSFFNVNHESDPSDGIHNHVNTRAELRTYDPDLYRIIEEIFPCGNFPVKRCKRDYANYTLKMDCFSKNYQRTTVVGAAVWGQTTTATAATQVVGSLPIARYRLRYQRTDGSSSYQDLSPAPGAGDTSATVPRLLAETEYNLTLTSFGEDDQPNGVIGGTYTTDSVVVNVMCDQDSMSISIPLVSLLAVDVANLHLLDPNCVATVDEVKHVVTLETNLQQCGTRQEPSGDDKFIFSNEAIANQVTHENGAVRNQPMTLPFQCEFLRQYVVSQGGDIMYNIPSPRVQIVDANNSFIMEMRMYTSTDFTASYESSDFPIQVTPSDSLHFGLSVTSRLDTLELFAQNCVLTSTTSPNDSPQVKIIDDGCHVDQTLQKDKVLYNDKVLYYSVDAFTFPNVLDPNLVYFHCTMIICFKDDPDSRCKKGCVPAARRRRAVSDETEGRVRRGKGHEAKITQGPFNMPKTEEKGAGPVGIQISAAIGAPVAFAGVMVLLIAAFVLVERRDGLASGRKKGDDDTVGLNNYAFHAWGKTCKAGTADSKA</sequence>
<dbReference type="PROSITE" id="PS50835">
    <property type="entry name" value="IG_LIKE"/>
    <property type="match status" value="1"/>
</dbReference>
<name>A0A8K0A1U0_BRALA</name>
<keyword evidence="2 4" id="KW-1015">Disulfide bond</keyword>
<gene>
    <name evidence="10" type="primary">OIT3</name>
    <name evidence="10" type="ORF">BLAG_LOCUS20077</name>
</gene>
<evidence type="ECO:0000256" key="6">
    <source>
        <dbReference type="SAM" id="Phobius"/>
    </source>
</evidence>
<dbReference type="Pfam" id="PF13927">
    <property type="entry name" value="Ig_3"/>
    <property type="match status" value="1"/>
</dbReference>
<dbReference type="InterPro" id="IPR007110">
    <property type="entry name" value="Ig-like_dom"/>
</dbReference>
<keyword evidence="1" id="KW-0732">Signal</keyword>
<dbReference type="InterPro" id="IPR013783">
    <property type="entry name" value="Ig-like_fold"/>
</dbReference>
<keyword evidence="11" id="KW-1185">Reference proteome</keyword>
<dbReference type="SMART" id="SM00254">
    <property type="entry name" value="ShKT"/>
    <property type="match status" value="1"/>
</dbReference>
<accession>A0A8K0A1U0</accession>
<evidence type="ECO:0000256" key="2">
    <source>
        <dbReference type="ARBA" id="ARBA00023157"/>
    </source>
</evidence>
<dbReference type="InterPro" id="IPR055356">
    <property type="entry name" value="ZP-N"/>
</dbReference>
<dbReference type="PANTHER" id="PTHR14002:SF43">
    <property type="entry name" value="DELTA-LIKE PROTEIN"/>
    <property type="match status" value="1"/>
</dbReference>
<evidence type="ECO:0000259" key="9">
    <source>
        <dbReference type="PROSITE" id="PS51670"/>
    </source>
</evidence>
<dbReference type="InterPro" id="IPR003582">
    <property type="entry name" value="ShKT_dom"/>
</dbReference>
<evidence type="ECO:0000256" key="3">
    <source>
        <dbReference type="ARBA" id="ARBA00023180"/>
    </source>
</evidence>
<dbReference type="AlphaFoldDB" id="A0A8K0A1U0"/>
<evidence type="ECO:0000259" key="8">
    <source>
        <dbReference type="PROSITE" id="PS51034"/>
    </source>
</evidence>
<feature type="compositionally biased region" description="Basic and acidic residues" evidence="5">
    <location>
        <begin position="805"/>
        <end position="821"/>
    </location>
</feature>
<dbReference type="Gene3D" id="2.60.40.3210">
    <property type="entry name" value="Zona pellucida, ZP-N domain"/>
    <property type="match status" value="1"/>
</dbReference>
<protein>
    <submittedName>
        <fullName evidence="10">OIT3 protein</fullName>
    </submittedName>
</protein>